<protein>
    <submittedName>
        <fullName evidence="1">Uncharacterized protein</fullName>
    </submittedName>
</protein>
<dbReference type="EMBL" id="AHBZ03000021">
    <property type="protein sequence ID" value="KAF7770104.1"/>
    <property type="molecule type" value="Genomic_DNA"/>
</dbReference>
<sequence length="77" mass="8912">MNKVKATEHVYTAREYAEQVCYGKVTYFTVRNWVKKWLTEGGLPSDHRLITLPNGRVLIVVNDANDRDLLNHLVANR</sequence>
<reference evidence="1" key="2">
    <citation type="submission" date="2015-03" db="EMBL/GenBank/DDBJ databases">
        <title>Genome sequence of Pseudoalteromonas citrea.</title>
        <authorList>
            <person name="Xie B.-B."/>
            <person name="Rong J.-C."/>
            <person name="Qin Q.-L."/>
            <person name="Zhang Y.-Z."/>
        </authorList>
    </citation>
    <scope>NUCLEOTIDE SEQUENCE</scope>
    <source>
        <strain evidence="1">DSM 8771</strain>
    </source>
</reference>
<proteinExistence type="predicted"/>
<organism evidence="1 2">
    <name type="scientific">Pseudoalteromonas citrea</name>
    <dbReference type="NCBI Taxonomy" id="43655"/>
    <lineage>
        <taxon>Bacteria</taxon>
        <taxon>Pseudomonadati</taxon>
        <taxon>Pseudomonadota</taxon>
        <taxon>Gammaproteobacteria</taxon>
        <taxon>Alteromonadales</taxon>
        <taxon>Pseudoalteromonadaceae</taxon>
        <taxon>Pseudoalteromonas</taxon>
    </lineage>
</organism>
<name>A0AAD4AI54_9GAMM</name>
<reference evidence="1" key="1">
    <citation type="journal article" date="2012" name="J. Bacteriol.">
        <title>Genome sequences of type strains of seven species of the marine bacterium Pseudoalteromonas.</title>
        <authorList>
            <person name="Xie B.B."/>
            <person name="Shu Y.L."/>
            <person name="Qin Q.L."/>
            <person name="Rong J.C."/>
            <person name="Zhang X.Y."/>
            <person name="Chen X.L."/>
            <person name="Shi M."/>
            <person name="He H.L."/>
            <person name="Zhou B.C."/>
            <person name="Zhang Y.Z."/>
        </authorList>
    </citation>
    <scope>NUCLEOTIDE SEQUENCE</scope>
    <source>
        <strain evidence="1">DSM 8771</strain>
    </source>
</reference>
<evidence type="ECO:0000313" key="2">
    <source>
        <dbReference type="Proteomes" id="UP000016487"/>
    </source>
</evidence>
<dbReference type="Proteomes" id="UP000016487">
    <property type="component" value="Unassembled WGS sequence"/>
</dbReference>
<dbReference type="RefSeq" id="WP_010365106.1">
    <property type="nucleotide sequence ID" value="NZ_AHBZ03000021.1"/>
</dbReference>
<dbReference type="AlphaFoldDB" id="A0AAD4AI54"/>
<evidence type="ECO:0000313" key="1">
    <source>
        <dbReference type="EMBL" id="KAF7770104.1"/>
    </source>
</evidence>
<comment type="caution">
    <text evidence="1">The sequence shown here is derived from an EMBL/GenBank/DDBJ whole genome shotgun (WGS) entry which is preliminary data.</text>
</comment>
<accession>A0AAD4AI54</accession>
<gene>
    <name evidence="1" type="ORF">PCIT_a3063</name>
</gene>